<feature type="transmembrane region" description="Helical" evidence="7">
    <location>
        <begin position="196"/>
        <end position="213"/>
    </location>
</feature>
<keyword evidence="9" id="KW-0808">Transferase</keyword>
<keyword evidence="4 7" id="KW-0812">Transmembrane</keyword>
<dbReference type="PANTHER" id="PTHR40074:SF2">
    <property type="entry name" value="O-ACETYLTRANSFERASE WECH"/>
    <property type="match status" value="1"/>
</dbReference>
<evidence type="ECO:0000256" key="7">
    <source>
        <dbReference type="SAM" id="Phobius"/>
    </source>
</evidence>
<evidence type="ECO:0000313" key="9">
    <source>
        <dbReference type="EMBL" id="UEL48687.1"/>
    </source>
</evidence>
<evidence type="ECO:0000256" key="3">
    <source>
        <dbReference type="ARBA" id="ARBA00022475"/>
    </source>
</evidence>
<dbReference type="KEGG" id="tem:JW646_04320"/>
<feature type="transmembrane region" description="Helical" evidence="7">
    <location>
        <begin position="97"/>
        <end position="117"/>
    </location>
</feature>
<feature type="transmembrane region" description="Helical" evidence="7">
    <location>
        <begin position="12"/>
        <end position="32"/>
    </location>
</feature>
<gene>
    <name evidence="9" type="ORF">JW646_04320</name>
</gene>
<dbReference type="Proteomes" id="UP001198983">
    <property type="component" value="Chromosome"/>
</dbReference>
<dbReference type="AlphaFoldDB" id="A0AAX2ZJZ7"/>
<comment type="similarity">
    <text evidence="2">Belongs to the acyltransferase 3 family.</text>
</comment>
<feature type="transmembrane region" description="Helical" evidence="7">
    <location>
        <begin position="166"/>
        <end position="184"/>
    </location>
</feature>
<evidence type="ECO:0000256" key="5">
    <source>
        <dbReference type="ARBA" id="ARBA00022989"/>
    </source>
</evidence>
<feature type="domain" description="Acyltransferase 3" evidence="8">
    <location>
        <begin position="20"/>
        <end position="336"/>
    </location>
</feature>
<evidence type="ECO:0000256" key="1">
    <source>
        <dbReference type="ARBA" id="ARBA00004651"/>
    </source>
</evidence>
<keyword evidence="3" id="KW-1003">Cell membrane</keyword>
<sequence length="355" mass="42204">MLTSFRKWGTISTYRNEIYGISIISIIIFHYFEDIAGAIEINKKLLLISNIYNLLIKSIGVEIFLFMSGICLWFSLKKNENIRCFYLKRFKRVLVPYFILGIIFWFIKDIVILNENIYTYFNDLFLLSFWFDGNKNFWFIAFILLTYILYPFLFFLFNREDKQRKITLVLMLTLITSFIIFIKIFNKNIYLNLEIALYRLIIFVLGTYFAKKVYEDAETHIEDKIFYLCGLIIKIAVLIMGIYNITLIKLFNNRIMNSISAVSYTILISCVFNYLFYKKNFVSTKKILTLFGEYSLELYLTHVSIRTIFNLVGLVTYDIFNYGICIIISIFLSIILKKITNYVDNCLFGEVYYYG</sequence>
<feature type="transmembrane region" description="Helical" evidence="7">
    <location>
        <begin position="225"/>
        <end position="243"/>
    </location>
</feature>
<name>A0AAX2ZJZ7_9FIRM</name>
<evidence type="ECO:0000256" key="2">
    <source>
        <dbReference type="ARBA" id="ARBA00007400"/>
    </source>
</evidence>
<feature type="transmembrane region" description="Helical" evidence="7">
    <location>
        <begin position="255"/>
        <end position="276"/>
    </location>
</feature>
<reference evidence="9 10" key="1">
    <citation type="journal article" date="2023" name="Int. J. Syst. Evol. Microbiol.">
        <title>Terrisporobacter hibernicus sp. nov., isolated from bovine faeces in Northern Ireland.</title>
        <authorList>
            <person name="Mitchell M."/>
            <person name="Nguyen S.V."/>
            <person name="Connor M."/>
            <person name="Fairley D.J."/>
            <person name="Donoghue O."/>
            <person name="Marshall H."/>
            <person name="Koolman L."/>
            <person name="McMullan G."/>
            <person name="Schaffer K.E."/>
            <person name="McGrath J.W."/>
            <person name="Fanning S."/>
        </authorList>
    </citation>
    <scope>NUCLEOTIDE SEQUENCE [LARGE SCALE GENOMIC DNA]</scope>
    <source>
        <strain evidence="9 10">MCA3</strain>
    </source>
</reference>
<dbReference type="GO" id="GO:0016413">
    <property type="term" value="F:O-acetyltransferase activity"/>
    <property type="evidence" value="ECO:0007669"/>
    <property type="project" value="TreeGrafter"/>
</dbReference>
<dbReference type="PANTHER" id="PTHR40074">
    <property type="entry name" value="O-ACETYLTRANSFERASE WECH"/>
    <property type="match status" value="1"/>
</dbReference>
<feature type="transmembrane region" description="Helical" evidence="7">
    <location>
        <begin position="296"/>
        <end position="313"/>
    </location>
</feature>
<feature type="transmembrane region" description="Helical" evidence="7">
    <location>
        <begin position="137"/>
        <end position="157"/>
    </location>
</feature>
<accession>A0AAX2ZJZ7</accession>
<proteinExistence type="inferred from homology"/>
<keyword evidence="10" id="KW-1185">Reference proteome</keyword>
<dbReference type="RefSeq" id="WP_228416718.1">
    <property type="nucleotide sequence ID" value="NZ_CP081135.1"/>
</dbReference>
<keyword evidence="6 7" id="KW-0472">Membrane</keyword>
<evidence type="ECO:0000313" key="10">
    <source>
        <dbReference type="Proteomes" id="UP001198983"/>
    </source>
</evidence>
<dbReference type="EMBL" id="CP081135">
    <property type="protein sequence ID" value="UEL48687.1"/>
    <property type="molecule type" value="Genomic_DNA"/>
</dbReference>
<dbReference type="Pfam" id="PF01757">
    <property type="entry name" value="Acyl_transf_3"/>
    <property type="match status" value="1"/>
</dbReference>
<feature type="transmembrane region" description="Helical" evidence="7">
    <location>
        <begin position="319"/>
        <end position="336"/>
    </location>
</feature>
<dbReference type="InterPro" id="IPR002656">
    <property type="entry name" value="Acyl_transf_3_dom"/>
</dbReference>
<comment type="subcellular location">
    <subcellularLocation>
        <location evidence="1">Cell membrane</location>
        <topology evidence="1">Multi-pass membrane protein</topology>
    </subcellularLocation>
</comment>
<protein>
    <submittedName>
        <fullName evidence="9">Acyltransferase</fullName>
    </submittedName>
</protein>
<keyword evidence="5 7" id="KW-1133">Transmembrane helix</keyword>
<dbReference type="GO" id="GO:0009246">
    <property type="term" value="P:enterobacterial common antigen biosynthetic process"/>
    <property type="evidence" value="ECO:0007669"/>
    <property type="project" value="TreeGrafter"/>
</dbReference>
<organism evidence="9 10">
    <name type="scientific">Terrisporobacter hibernicus</name>
    <dbReference type="NCBI Taxonomy" id="2813371"/>
    <lineage>
        <taxon>Bacteria</taxon>
        <taxon>Bacillati</taxon>
        <taxon>Bacillota</taxon>
        <taxon>Clostridia</taxon>
        <taxon>Peptostreptococcales</taxon>
        <taxon>Peptostreptococcaceae</taxon>
        <taxon>Terrisporobacter</taxon>
    </lineage>
</organism>
<dbReference type="GO" id="GO:0005886">
    <property type="term" value="C:plasma membrane"/>
    <property type="evidence" value="ECO:0007669"/>
    <property type="project" value="UniProtKB-SubCell"/>
</dbReference>
<feature type="transmembrane region" description="Helical" evidence="7">
    <location>
        <begin position="52"/>
        <end position="76"/>
    </location>
</feature>
<evidence type="ECO:0000259" key="8">
    <source>
        <dbReference type="Pfam" id="PF01757"/>
    </source>
</evidence>
<keyword evidence="9" id="KW-0012">Acyltransferase</keyword>
<evidence type="ECO:0000256" key="4">
    <source>
        <dbReference type="ARBA" id="ARBA00022692"/>
    </source>
</evidence>
<evidence type="ECO:0000256" key="6">
    <source>
        <dbReference type="ARBA" id="ARBA00023136"/>
    </source>
</evidence>